<evidence type="ECO:0000256" key="3">
    <source>
        <dbReference type="ARBA" id="ARBA00022801"/>
    </source>
</evidence>
<dbReference type="Gene3D" id="3.40.395.10">
    <property type="entry name" value="Adenoviral Proteinase, Chain A"/>
    <property type="match status" value="1"/>
</dbReference>
<evidence type="ECO:0000256" key="1">
    <source>
        <dbReference type="ARBA" id="ARBA00005234"/>
    </source>
</evidence>
<dbReference type="InterPro" id="IPR003653">
    <property type="entry name" value="Peptidase_C48_C"/>
</dbReference>
<organism evidence="5 6">
    <name type="scientific">Dendrobium chrysotoxum</name>
    <name type="common">Orchid</name>
    <dbReference type="NCBI Taxonomy" id="161865"/>
    <lineage>
        <taxon>Eukaryota</taxon>
        <taxon>Viridiplantae</taxon>
        <taxon>Streptophyta</taxon>
        <taxon>Embryophyta</taxon>
        <taxon>Tracheophyta</taxon>
        <taxon>Spermatophyta</taxon>
        <taxon>Magnoliopsida</taxon>
        <taxon>Liliopsida</taxon>
        <taxon>Asparagales</taxon>
        <taxon>Orchidaceae</taxon>
        <taxon>Epidendroideae</taxon>
        <taxon>Malaxideae</taxon>
        <taxon>Dendrobiinae</taxon>
        <taxon>Dendrobium</taxon>
    </lineage>
</organism>
<gene>
    <name evidence="5" type="ORF">IEQ34_018438</name>
</gene>
<dbReference type="AlphaFoldDB" id="A0AAV7FNF5"/>
<dbReference type="PROSITE" id="PS50600">
    <property type="entry name" value="ULP_PROTEASE"/>
    <property type="match status" value="1"/>
</dbReference>
<dbReference type="GO" id="GO:0008234">
    <property type="term" value="F:cysteine-type peptidase activity"/>
    <property type="evidence" value="ECO:0007669"/>
    <property type="project" value="InterPro"/>
</dbReference>
<evidence type="ECO:0000256" key="2">
    <source>
        <dbReference type="ARBA" id="ARBA00022670"/>
    </source>
</evidence>
<keyword evidence="2" id="KW-0645">Protease</keyword>
<reference evidence="5 6" key="1">
    <citation type="journal article" date="2021" name="Hortic Res">
        <title>Chromosome-scale assembly of the Dendrobium chrysotoxum genome enhances the understanding of orchid evolution.</title>
        <authorList>
            <person name="Zhang Y."/>
            <person name="Zhang G.Q."/>
            <person name="Zhang D."/>
            <person name="Liu X.D."/>
            <person name="Xu X.Y."/>
            <person name="Sun W.H."/>
            <person name="Yu X."/>
            <person name="Zhu X."/>
            <person name="Wang Z.W."/>
            <person name="Zhao X."/>
            <person name="Zhong W.Y."/>
            <person name="Chen H."/>
            <person name="Yin W.L."/>
            <person name="Huang T."/>
            <person name="Niu S.C."/>
            <person name="Liu Z.J."/>
        </authorList>
    </citation>
    <scope>NUCLEOTIDE SEQUENCE [LARGE SCALE GENOMIC DNA]</scope>
    <source>
        <strain evidence="5">Lindl</strain>
    </source>
</reference>
<accession>A0AAV7FNF5</accession>
<sequence length="304" mass="35124">MVDVEAIPYTVTHSSFFMDFKGRDLISETMLTYMDSCFAKYTDKQTSFSSSVNGSYELYRSQCVRDVHTMYAMQQTILSARNISVSRGEVDELITEQYLSDAHVEQYLSTAHVDAFAYLLAEKNKLFPGLYKTFLYISCLYYSYARENYKDISSLYVNHITRDAVQEADYIISTLCHDRHWTLLVGVVKDKYWAFFYSLPKDHHKKILNDVIQKLHGDVGESFDTDIRTWPINFPSGVPTQTNSIDCGIFVCKYMEELVKHEGEGVPEHVLLSLEEALQYLGASDDDLLMTTLISWVRDCFWIC</sequence>
<comment type="similarity">
    <text evidence="1">Belongs to the peptidase C48 family.</text>
</comment>
<feature type="domain" description="Ubiquitin-like protease family profile" evidence="4">
    <location>
        <begin position="83"/>
        <end position="258"/>
    </location>
</feature>
<comment type="caution">
    <text evidence="5">The sequence shown here is derived from an EMBL/GenBank/DDBJ whole genome shotgun (WGS) entry which is preliminary data.</text>
</comment>
<evidence type="ECO:0000259" key="4">
    <source>
        <dbReference type="PROSITE" id="PS50600"/>
    </source>
</evidence>
<dbReference type="SUPFAM" id="SSF54001">
    <property type="entry name" value="Cysteine proteinases"/>
    <property type="match status" value="1"/>
</dbReference>
<evidence type="ECO:0000313" key="6">
    <source>
        <dbReference type="Proteomes" id="UP000775213"/>
    </source>
</evidence>
<dbReference type="GO" id="GO:0006508">
    <property type="term" value="P:proteolysis"/>
    <property type="evidence" value="ECO:0007669"/>
    <property type="project" value="UniProtKB-KW"/>
</dbReference>
<dbReference type="Proteomes" id="UP000775213">
    <property type="component" value="Unassembled WGS sequence"/>
</dbReference>
<proteinExistence type="inferred from homology"/>
<protein>
    <recommendedName>
        <fullName evidence="4">Ubiquitin-like protease family profile domain-containing protein</fullName>
    </recommendedName>
</protein>
<dbReference type="EMBL" id="JAGFBR010000017">
    <property type="protein sequence ID" value="KAH0451139.1"/>
    <property type="molecule type" value="Genomic_DNA"/>
</dbReference>
<dbReference type="InterPro" id="IPR038765">
    <property type="entry name" value="Papain-like_cys_pep_sf"/>
</dbReference>
<evidence type="ECO:0000313" key="5">
    <source>
        <dbReference type="EMBL" id="KAH0451139.1"/>
    </source>
</evidence>
<name>A0AAV7FNF5_DENCH</name>
<keyword evidence="3" id="KW-0378">Hydrolase</keyword>
<keyword evidence="6" id="KW-1185">Reference proteome</keyword>
<dbReference type="Pfam" id="PF02902">
    <property type="entry name" value="Peptidase_C48"/>
    <property type="match status" value="1"/>
</dbReference>